<sequence length="227" mass="27040">MRKHNNKHEEALSHQRMIIEILQRDIDSKNRILTEMEHKHRETLACVRRLIIGLVENINCKERDLLETECKYNESMHMVQKLMNERDKLHERCHKDSQQEKDMNANMNRDIECIKKEDGQISREREESKALNDLQSNNFIEEIEKLKTELGGQSHAGSGGDWNKEISSFRNQLKDKMEYLELVENLYSSLVVKEQQYRQELHDAREESINVRFHPSLFYHTAVTFCN</sequence>
<reference evidence="1" key="1">
    <citation type="submission" date="2023-10" db="EMBL/GenBank/DDBJ databases">
        <authorList>
            <person name="Domelevo Entfellner J.-B."/>
        </authorList>
    </citation>
    <scope>NUCLEOTIDE SEQUENCE</scope>
</reference>
<evidence type="ECO:0000313" key="1">
    <source>
        <dbReference type="EMBL" id="CAJ1865315.1"/>
    </source>
</evidence>
<protein>
    <submittedName>
        <fullName evidence="1">Uncharacterized protein</fullName>
    </submittedName>
</protein>
<dbReference type="GO" id="GO:0080188">
    <property type="term" value="P:gene silencing by siRNA-directed DNA methylation"/>
    <property type="evidence" value="ECO:0007669"/>
    <property type="project" value="InterPro"/>
</dbReference>
<gene>
    <name evidence="1" type="ORF">AYBTSS11_LOCUS2279</name>
</gene>
<accession>A0AA86RPU5</accession>
<name>A0AA86RPU5_9FABA</name>
<dbReference type="Gramene" id="rna-AYBTSS11_LOCUS2279">
    <property type="protein sequence ID" value="CAJ1865315.1"/>
    <property type="gene ID" value="gene-AYBTSS11_LOCUS2279"/>
</dbReference>
<evidence type="ECO:0000313" key="2">
    <source>
        <dbReference type="Proteomes" id="UP001189624"/>
    </source>
</evidence>
<proteinExistence type="predicted"/>
<dbReference type="Proteomes" id="UP001189624">
    <property type="component" value="Chromosome 1"/>
</dbReference>
<dbReference type="AlphaFoldDB" id="A0AA86RPU5"/>
<organism evidence="1 2">
    <name type="scientific">Sphenostylis stenocarpa</name>
    <dbReference type="NCBI Taxonomy" id="92480"/>
    <lineage>
        <taxon>Eukaryota</taxon>
        <taxon>Viridiplantae</taxon>
        <taxon>Streptophyta</taxon>
        <taxon>Embryophyta</taxon>
        <taxon>Tracheophyta</taxon>
        <taxon>Spermatophyta</taxon>
        <taxon>Magnoliopsida</taxon>
        <taxon>eudicotyledons</taxon>
        <taxon>Gunneridae</taxon>
        <taxon>Pentapetalae</taxon>
        <taxon>rosids</taxon>
        <taxon>fabids</taxon>
        <taxon>Fabales</taxon>
        <taxon>Fabaceae</taxon>
        <taxon>Papilionoideae</taxon>
        <taxon>50 kb inversion clade</taxon>
        <taxon>NPAAA clade</taxon>
        <taxon>indigoferoid/millettioid clade</taxon>
        <taxon>Phaseoleae</taxon>
        <taxon>Sphenostylis</taxon>
    </lineage>
</organism>
<dbReference type="InterPro" id="IPR045177">
    <property type="entry name" value="FDM1-5/IDN2"/>
</dbReference>
<dbReference type="PANTHER" id="PTHR21596">
    <property type="entry name" value="RIBONUCLEASE P SUBUNIT P38"/>
    <property type="match status" value="1"/>
</dbReference>
<dbReference type="EMBL" id="OY731398">
    <property type="protein sequence ID" value="CAJ1865315.1"/>
    <property type="molecule type" value="Genomic_DNA"/>
</dbReference>
<dbReference type="PANTHER" id="PTHR21596:SF23">
    <property type="entry name" value="FACTOR OF DNA METHYLATION 4"/>
    <property type="match status" value="1"/>
</dbReference>
<keyword evidence="2" id="KW-1185">Reference proteome</keyword>